<evidence type="ECO:0000313" key="2">
    <source>
        <dbReference type="EMBL" id="VUZ49059.1"/>
    </source>
</evidence>
<feature type="transmembrane region" description="Helical" evidence="1">
    <location>
        <begin position="39"/>
        <end position="58"/>
    </location>
</feature>
<keyword evidence="1" id="KW-1133">Transmembrane helix</keyword>
<feature type="transmembrane region" description="Helical" evidence="1">
    <location>
        <begin position="12"/>
        <end position="33"/>
    </location>
</feature>
<name>A0A564YQ07_HYMDI</name>
<dbReference type="AlphaFoldDB" id="A0A564YQ07"/>
<organism evidence="2 3">
    <name type="scientific">Hymenolepis diminuta</name>
    <name type="common">Rat tapeworm</name>
    <dbReference type="NCBI Taxonomy" id="6216"/>
    <lineage>
        <taxon>Eukaryota</taxon>
        <taxon>Metazoa</taxon>
        <taxon>Spiralia</taxon>
        <taxon>Lophotrochozoa</taxon>
        <taxon>Platyhelminthes</taxon>
        <taxon>Cestoda</taxon>
        <taxon>Eucestoda</taxon>
        <taxon>Cyclophyllidea</taxon>
        <taxon>Hymenolepididae</taxon>
        <taxon>Hymenolepis</taxon>
    </lineage>
</organism>
<evidence type="ECO:0000313" key="3">
    <source>
        <dbReference type="Proteomes" id="UP000321570"/>
    </source>
</evidence>
<sequence length="170" mass="20197">AKGRRKLSPLVSNFSAVCGSLFTFIFVLTFHHWTRGNQIWVAISFVLWFIERMVIQCNKKFGICDYLERRLSPAWEQRIRCGACAFLQLANMMGFYFFVTHFETGWFMMKAMIMHPWYFIISICVEYSVQQIPYIDTKEISSIISMPFLHLQKYFLPKKDVNCIKQDKMN</sequence>
<reference evidence="2 3" key="1">
    <citation type="submission" date="2019-07" db="EMBL/GenBank/DDBJ databases">
        <authorList>
            <person name="Jastrzebski P J."/>
            <person name="Paukszto L."/>
            <person name="Jastrzebski P J."/>
        </authorList>
    </citation>
    <scope>NUCLEOTIDE SEQUENCE [LARGE SCALE GENOMIC DNA]</scope>
    <source>
        <strain evidence="2 3">WMS-il1</strain>
    </source>
</reference>
<feature type="transmembrane region" description="Helical" evidence="1">
    <location>
        <begin position="111"/>
        <end position="129"/>
    </location>
</feature>
<feature type="non-terminal residue" evidence="2">
    <location>
        <position position="1"/>
    </location>
</feature>
<dbReference type="EMBL" id="CABIJS010000322">
    <property type="protein sequence ID" value="VUZ49059.1"/>
    <property type="molecule type" value="Genomic_DNA"/>
</dbReference>
<proteinExistence type="predicted"/>
<keyword evidence="1" id="KW-0812">Transmembrane</keyword>
<dbReference type="Proteomes" id="UP000321570">
    <property type="component" value="Unassembled WGS sequence"/>
</dbReference>
<evidence type="ECO:0000256" key="1">
    <source>
        <dbReference type="SAM" id="Phobius"/>
    </source>
</evidence>
<gene>
    <name evidence="2" type="ORF">WMSIL1_LOCUS8336</name>
</gene>
<feature type="transmembrane region" description="Helical" evidence="1">
    <location>
        <begin position="79"/>
        <end position="99"/>
    </location>
</feature>
<protein>
    <submittedName>
        <fullName evidence="2">Uncharacterized protein</fullName>
    </submittedName>
</protein>
<keyword evidence="1" id="KW-0472">Membrane</keyword>
<keyword evidence="3" id="KW-1185">Reference proteome</keyword>
<accession>A0A564YQ07</accession>